<protein>
    <recommendedName>
        <fullName evidence="2 8">Site-specific DNA-methyltransferase (adenine-specific)</fullName>
        <ecNumber evidence="2 8">2.1.1.72</ecNumber>
    </recommendedName>
</protein>
<evidence type="ECO:0000256" key="1">
    <source>
        <dbReference type="ARBA" id="ARBA00006594"/>
    </source>
</evidence>
<evidence type="ECO:0000256" key="7">
    <source>
        <dbReference type="PIRSR" id="PIRSR000398-1"/>
    </source>
</evidence>
<dbReference type="AlphaFoldDB" id="E8UXC1"/>
<dbReference type="HOGENOM" id="CLU_063430_0_0_0"/>
<dbReference type="Proteomes" id="UP000006844">
    <property type="component" value="Chromosome"/>
</dbReference>
<dbReference type="OrthoDB" id="9805629at2"/>
<dbReference type="InterPro" id="IPR023095">
    <property type="entry name" value="Ade_MeTrfase_dom_2"/>
</dbReference>
<dbReference type="GO" id="GO:1904047">
    <property type="term" value="F:S-adenosyl-L-methionine binding"/>
    <property type="evidence" value="ECO:0007669"/>
    <property type="project" value="TreeGrafter"/>
</dbReference>
<dbReference type="NCBIfam" id="TIGR00571">
    <property type="entry name" value="dam"/>
    <property type="match status" value="1"/>
</dbReference>
<dbReference type="EC" id="2.1.1.72" evidence="2 8"/>
<evidence type="ECO:0000256" key="2">
    <source>
        <dbReference type="ARBA" id="ARBA00011900"/>
    </source>
</evidence>
<dbReference type="EMBL" id="CP002467">
    <property type="protein sequence ID" value="ADV84145.1"/>
    <property type="molecule type" value="Genomic_DNA"/>
</dbReference>
<dbReference type="Gene3D" id="1.10.1020.10">
    <property type="entry name" value="Adenine-specific Methyltransferase, Domain 2"/>
    <property type="match status" value="1"/>
</dbReference>
<dbReference type="KEGG" id="tsa:AciPR4_3391"/>
<keyword evidence="5 8" id="KW-0949">S-adenosyl-L-methionine</keyword>
<organism evidence="9 10">
    <name type="scientific">Terriglobus saanensis (strain ATCC BAA-1853 / DSM 23119 / SP1PR4)</name>
    <dbReference type="NCBI Taxonomy" id="401053"/>
    <lineage>
        <taxon>Bacteria</taxon>
        <taxon>Pseudomonadati</taxon>
        <taxon>Acidobacteriota</taxon>
        <taxon>Terriglobia</taxon>
        <taxon>Terriglobales</taxon>
        <taxon>Acidobacteriaceae</taxon>
        <taxon>Terriglobus</taxon>
    </lineage>
</organism>
<dbReference type="PROSITE" id="PS00092">
    <property type="entry name" value="N6_MTASE"/>
    <property type="match status" value="1"/>
</dbReference>
<dbReference type="InterPro" id="IPR012327">
    <property type="entry name" value="MeTrfase_D12"/>
</dbReference>
<evidence type="ECO:0000256" key="6">
    <source>
        <dbReference type="ARBA" id="ARBA00047942"/>
    </source>
</evidence>
<accession>E8UXC1</accession>
<name>E8UXC1_TERSS</name>
<evidence type="ECO:0000256" key="4">
    <source>
        <dbReference type="ARBA" id="ARBA00022679"/>
    </source>
</evidence>
<gene>
    <name evidence="9" type="ordered locus">AciPR4_3391</name>
</gene>
<dbReference type="Pfam" id="PF02086">
    <property type="entry name" value="MethyltransfD12"/>
    <property type="match status" value="1"/>
</dbReference>
<dbReference type="PRINTS" id="PR00505">
    <property type="entry name" value="D12N6MTFRASE"/>
</dbReference>
<feature type="binding site" evidence="7">
    <location>
        <position position="14"/>
    </location>
    <ligand>
        <name>S-adenosyl-L-methionine</name>
        <dbReference type="ChEBI" id="CHEBI:59789"/>
    </ligand>
</feature>
<dbReference type="PANTHER" id="PTHR30481:SF3">
    <property type="entry name" value="DNA ADENINE METHYLASE"/>
    <property type="match status" value="1"/>
</dbReference>
<dbReference type="SUPFAM" id="SSF53335">
    <property type="entry name" value="S-adenosyl-L-methionine-dependent methyltransferases"/>
    <property type="match status" value="1"/>
</dbReference>
<dbReference type="GO" id="GO:0009307">
    <property type="term" value="P:DNA restriction-modification system"/>
    <property type="evidence" value="ECO:0007669"/>
    <property type="project" value="InterPro"/>
</dbReference>
<evidence type="ECO:0000256" key="8">
    <source>
        <dbReference type="RuleBase" id="RU361257"/>
    </source>
</evidence>
<dbReference type="GO" id="GO:0032259">
    <property type="term" value="P:methylation"/>
    <property type="evidence" value="ECO:0007669"/>
    <property type="project" value="UniProtKB-KW"/>
</dbReference>
<evidence type="ECO:0000256" key="3">
    <source>
        <dbReference type="ARBA" id="ARBA00022603"/>
    </source>
</evidence>
<feature type="binding site" evidence="7">
    <location>
        <position position="10"/>
    </location>
    <ligand>
        <name>S-adenosyl-L-methionine</name>
        <dbReference type="ChEBI" id="CHEBI:59789"/>
    </ligand>
</feature>
<keyword evidence="10" id="KW-1185">Reference proteome</keyword>
<dbReference type="InterPro" id="IPR002052">
    <property type="entry name" value="DNA_methylase_N6_adenine_CS"/>
</dbReference>
<dbReference type="eggNOG" id="COG0338">
    <property type="taxonomic scope" value="Bacteria"/>
</dbReference>
<dbReference type="PANTHER" id="PTHR30481">
    <property type="entry name" value="DNA ADENINE METHYLASE"/>
    <property type="match status" value="1"/>
</dbReference>
<dbReference type="PIRSF" id="PIRSF000398">
    <property type="entry name" value="M_m6A_EcoRV"/>
    <property type="match status" value="1"/>
</dbReference>
<dbReference type="RefSeq" id="WP_013569876.1">
    <property type="nucleotide sequence ID" value="NC_014963.1"/>
</dbReference>
<reference evidence="9 10" key="1">
    <citation type="journal article" date="2012" name="Stand. Genomic Sci.">
        <title>Complete genome sequence of Terriglobus saanensis type strain SP1PR4(T), an Acidobacteria from tundra soil.</title>
        <authorList>
            <person name="Rawat S.R."/>
            <person name="Mannisto M.K."/>
            <person name="Starovoytov V."/>
            <person name="Goodwin L."/>
            <person name="Nolan M."/>
            <person name="Hauser L."/>
            <person name="Land M."/>
            <person name="Davenport K.W."/>
            <person name="Woyke T."/>
            <person name="Haggblom M.M."/>
        </authorList>
    </citation>
    <scope>NUCLEOTIDE SEQUENCE</scope>
    <source>
        <strain evidence="10">ATCC BAA-1853 / DSM 23119 / SP1PR4</strain>
    </source>
</reference>
<dbReference type="GO" id="GO:0009007">
    <property type="term" value="F:site-specific DNA-methyltransferase (adenine-specific) activity"/>
    <property type="evidence" value="ECO:0007669"/>
    <property type="project" value="UniProtKB-UniRule"/>
</dbReference>
<dbReference type="REBASE" id="32175">
    <property type="entry name" value="M.TsaSORF3391P"/>
</dbReference>
<dbReference type="GO" id="GO:0006298">
    <property type="term" value="P:mismatch repair"/>
    <property type="evidence" value="ECO:0007669"/>
    <property type="project" value="TreeGrafter"/>
</dbReference>
<comment type="catalytic activity">
    <reaction evidence="6 8">
        <text>a 2'-deoxyadenosine in DNA + S-adenosyl-L-methionine = an N(6)-methyl-2'-deoxyadenosine in DNA + S-adenosyl-L-homocysteine + H(+)</text>
        <dbReference type="Rhea" id="RHEA:15197"/>
        <dbReference type="Rhea" id="RHEA-COMP:12418"/>
        <dbReference type="Rhea" id="RHEA-COMP:12419"/>
        <dbReference type="ChEBI" id="CHEBI:15378"/>
        <dbReference type="ChEBI" id="CHEBI:57856"/>
        <dbReference type="ChEBI" id="CHEBI:59789"/>
        <dbReference type="ChEBI" id="CHEBI:90615"/>
        <dbReference type="ChEBI" id="CHEBI:90616"/>
        <dbReference type="EC" id="2.1.1.72"/>
    </reaction>
</comment>
<feature type="binding site" evidence="7">
    <location>
        <position position="183"/>
    </location>
    <ligand>
        <name>S-adenosyl-L-methionine</name>
        <dbReference type="ChEBI" id="CHEBI:59789"/>
    </ligand>
</feature>
<dbReference type="InterPro" id="IPR029063">
    <property type="entry name" value="SAM-dependent_MTases_sf"/>
</dbReference>
<evidence type="ECO:0000313" key="10">
    <source>
        <dbReference type="Proteomes" id="UP000006844"/>
    </source>
</evidence>
<evidence type="ECO:0000256" key="5">
    <source>
        <dbReference type="ARBA" id="ARBA00022691"/>
    </source>
</evidence>
<feature type="binding site" evidence="7">
    <location>
        <position position="57"/>
    </location>
    <ligand>
        <name>S-adenosyl-L-methionine</name>
        <dbReference type="ChEBI" id="CHEBI:59789"/>
    </ligand>
</feature>
<dbReference type="InterPro" id="IPR012263">
    <property type="entry name" value="M_m6A_EcoRV"/>
</dbReference>
<proteinExistence type="inferred from homology"/>
<keyword evidence="4 8" id="KW-0808">Transferase</keyword>
<sequence length="270" mass="30562">MTDVQPFLRWAGGKRQLVPALLSQLPADITKRRYIEPFLGAGSLFFAVKPKRAILGDANKALIATYRAIRDDAPCVRHHLSRLVNSHSAASYYVVRDAYNKGTFSPEQAARFLYLNKACFNGIFRVNLKGEFNVPKGSKDKLVIPEEAAFSSLASVLRKATFRPWPYQTTLKWAKAEDFVYLDPPYPALNGTAYFTHYTADRFDDKAQETLAAEVWNLHNRGIPFLMSNADVKVVRGLYSAFTITPVDVRRFISCKTDRVQVSELLIKNY</sequence>
<dbReference type="GO" id="GO:0043565">
    <property type="term" value="F:sequence-specific DNA binding"/>
    <property type="evidence" value="ECO:0007669"/>
    <property type="project" value="TreeGrafter"/>
</dbReference>
<evidence type="ECO:0000313" key="9">
    <source>
        <dbReference type="EMBL" id="ADV84145.1"/>
    </source>
</evidence>
<dbReference type="STRING" id="401053.AciPR4_3391"/>
<comment type="similarity">
    <text evidence="1 8">Belongs to the N(4)/N(6)-methyltransferase family.</text>
</comment>
<dbReference type="Gene3D" id="3.40.50.150">
    <property type="entry name" value="Vaccinia Virus protein VP39"/>
    <property type="match status" value="1"/>
</dbReference>
<keyword evidence="3 8" id="KW-0489">Methyltransferase</keyword>